<comment type="cofactor">
    <cofactor evidence="1 7">
        <name>pyridoxal 5'-phosphate</name>
        <dbReference type="ChEBI" id="CHEBI:597326"/>
    </cofactor>
</comment>
<dbReference type="NCBIfam" id="TIGR01979">
    <property type="entry name" value="sufS"/>
    <property type="match status" value="1"/>
</dbReference>
<dbReference type="InterPro" id="IPR000192">
    <property type="entry name" value="Aminotrans_V_dom"/>
</dbReference>
<keyword evidence="10" id="KW-0456">Lyase</keyword>
<accession>A0A2V4TK40</accession>
<dbReference type="PANTHER" id="PTHR43586:SF8">
    <property type="entry name" value="CYSTEINE DESULFURASE 1, CHLOROPLASTIC"/>
    <property type="match status" value="1"/>
</dbReference>
<keyword evidence="4 8" id="KW-0808">Transferase</keyword>
<organism evidence="10 11">
    <name type="scientific">Paraburkholderia silvatlantica</name>
    <dbReference type="NCBI Taxonomy" id="321895"/>
    <lineage>
        <taxon>Bacteria</taxon>
        <taxon>Pseudomonadati</taxon>
        <taxon>Pseudomonadota</taxon>
        <taxon>Betaproteobacteria</taxon>
        <taxon>Burkholderiales</taxon>
        <taxon>Burkholderiaceae</taxon>
        <taxon>Paraburkholderia</taxon>
    </lineage>
</organism>
<dbReference type="RefSeq" id="WP_110854817.1">
    <property type="nucleotide sequence ID" value="NZ_QJSQ01000006.1"/>
</dbReference>
<evidence type="ECO:0000256" key="8">
    <source>
        <dbReference type="RuleBase" id="RU004506"/>
    </source>
</evidence>
<proteinExistence type="inferred from homology"/>
<sequence length="417" mass="44853">MNLLEPVGIPDTEAVMRWRRDFPILRQSVHGKPLVYLDNAATTQKPASVIAAEQAYYESGNANVHRGVHLLSQRATDAYEGARARIARFIRAANEKEIVYTRGTTEAINLVAQSYARPRLQPGDEVLITAMEHHSNIVPWQLVCAQTGAILKVAPIDDDGTLDLGAYERLLGPRTRIAAVAHASNALGTVNPLAQMIELAHARGVPVLVDGAQAIAHLPVDVAALDCDFYAFSGHKIYGPTGIGALYAKAALLDAMPPWQGGGDMIRSVTFEKTEYNVIPWRFEAGTPNIAGAIGLGAALDYVSAIGLEVAQRHEADLLAYADAALRAMPNVRMIGTANEKLGILSFVMDNAHAHDVGTILDQCGVAVRTGHHCAMPVMERYGVPATVRASFALYNTRAEVDALLDGLARVEEVFAP</sequence>
<dbReference type="SUPFAM" id="SSF53383">
    <property type="entry name" value="PLP-dependent transferases"/>
    <property type="match status" value="1"/>
</dbReference>
<evidence type="ECO:0000256" key="6">
    <source>
        <dbReference type="ARBA" id="ARBA00050776"/>
    </source>
</evidence>
<dbReference type="EC" id="2.8.1.7" evidence="8"/>
<dbReference type="Gene3D" id="3.40.640.10">
    <property type="entry name" value="Type I PLP-dependent aspartate aminotransferase-like (Major domain)"/>
    <property type="match status" value="1"/>
</dbReference>
<dbReference type="Pfam" id="PF00266">
    <property type="entry name" value="Aminotran_5"/>
    <property type="match status" value="1"/>
</dbReference>
<dbReference type="InterPro" id="IPR015422">
    <property type="entry name" value="PyrdxlP-dep_Trfase_small"/>
</dbReference>
<evidence type="ECO:0000256" key="3">
    <source>
        <dbReference type="ARBA" id="ARBA00010447"/>
    </source>
</evidence>
<comment type="function">
    <text evidence="2 8">Catalyzes the removal of elemental sulfur and selenium atoms from L-cysteine, L-cystine, L-selenocysteine, and L-selenocystine to produce L-alanine.</text>
</comment>
<dbReference type="InterPro" id="IPR016454">
    <property type="entry name" value="Cysteine_dSase"/>
</dbReference>
<dbReference type="InterPro" id="IPR020578">
    <property type="entry name" value="Aminotrans_V_PyrdxlP_BS"/>
</dbReference>
<comment type="caution">
    <text evidence="10">The sequence shown here is derived from an EMBL/GenBank/DDBJ whole genome shotgun (WGS) entry which is preliminary data.</text>
</comment>
<evidence type="ECO:0000313" key="11">
    <source>
        <dbReference type="Proteomes" id="UP000247772"/>
    </source>
</evidence>
<dbReference type="GO" id="GO:0031071">
    <property type="term" value="F:cysteine desulfurase activity"/>
    <property type="evidence" value="ECO:0007669"/>
    <property type="project" value="UniProtKB-UniRule"/>
</dbReference>
<evidence type="ECO:0000256" key="2">
    <source>
        <dbReference type="ARBA" id="ARBA00002824"/>
    </source>
</evidence>
<dbReference type="GO" id="GO:0016829">
    <property type="term" value="F:lyase activity"/>
    <property type="evidence" value="ECO:0007669"/>
    <property type="project" value="UniProtKB-KW"/>
</dbReference>
<dbReference type="Gene3D" id="3.90.1150.10">
    <property type="entry name" value="Aspartate Aminotransferase, domain 1"/>
    <property type="match status" value="1"/>
</dbReference>
<dbReference type="Proteomes" id="UP000247772">
    <property type="component" value="Unassembled WGS sequence"/>
</dbReference>
<dbReference type="PIRSF" id="PIRSF005572">
    <property type="entry name" value="NifS"/>
    <property type="match status" value="1"/>
</dbReference>
<keyword evidence="5 8" id="KW-0663">Pyridoxal phosphate</keyword>
<gene>
    <name evidence="10" type="ORF">C7410_10650</name>
</gene>
<dbReference type="OrthoDB" id="9808002at2"/>
<dbReference type="GO" id="GO:0030170">
    <property type="term" value="F:pyridoxal phosphate binding"/>
    <property type="evidence" value="ECO:0007669"/>
    <property type="project" value="UniProtKB-UniRule"/>
</dbReference>
<comment type="similarity">
    <text evidence="3 8">Belongs to the class-V pyridoxal-phosphate-dependent aminotransferase family. Csd subfamily.</text>
</comment>
<evidence type="ECO:0000259" key="9">
    <source>
        <dbReference type="Pfam" id="PF00266"/>
    </source>
</evidence>
<dbReference type="CDD" id="cd06453">
    <property type="entry name" value="SufS_like"/>
    <property type="match status" value="1"/>
</dbReference>
<dbReference type="AlphaFoldDB" id="A0A2V4TK40"/>
<evidence type="ECO:0000256" key="7">
    <source>
        <dbReference type="RuleBase" id="RU004504"/>
    </source>
</evidence>
<protein>
    <recommendedName>
        <fullName evidence="8">Cysteine desulfurase</fullName>
        <ecNumber evidence="8">2.8.1.7</ecNumber>
    </recommendedName>
</protein>
<reference evidence="10 11" key="1">
    <citation type="submission" date="2018-06" db="EMBL/GenBank/DDBJ databases">
        <title>Genomic Encyclopedia of Type Strains, Phase IV (KMG-V): Genome sequencing to study the core and pangenomes of soil and plant-associated prokaryotes.</title>
        <authorList>
            <person name="Whitman W."/>
        </authorList>
    </citation>
    <scope>NUCLEOTIDE SEQUENCE [LARGE SCALE GENOMIC DNA]</scope>
    <source>
        <strain evidence="10 11">SRCL-318</strain>
    </source>
</reference>
<dbReference type="GO" id="GO:0006534">
    <property type="term" value="P:cysteine metabolic process"/>
    <property type="evidence" value="ECO:0007669"/>
    <property type="project" value="UniProtKB-UniRule"/>
</dbReference>
<dbReference type="InterPro" id="IPR015424">
    <property type="entry name" value="PyrdxlP-dep_Trfase"/>
</dbReference>
<dbReference type="PROSITE" id="PS00595">
    <property type="entry name" value="AA_TRANSFER_CLASS_5"/>
    <property type="match status" value="1"/>
</dbReference>
<dbReference type="InterPro" id="IPR015421">
    <property type="entry name" value="PyrdxlP-dep_Trfase_major"/>
</dbReference>
<dbReference type="EMBL" id="QJSQ01000006">
    <property type="protein sequence ID" value="PYE24221.1"/>
    <property type="molecule type" value="Genomic_DNA"/>
</dbReference>
<evidence type="ECO:0000256" key="4">
    <source>
        <dbReference type="ARBA" id="ARBA00022679"/>
    </source>
</evidence>
<dbReference type="InterPro" id="IPR010970">
    <property type="entry name" value="Cys_dSase_SufS"/>
</dbReference>
<dbReference type="PANTHER" id="PTHR43586">
    <property type="entry name" value="CYSTEINE DESULFURASE"/>
    <property type="match status" value="1"/>
</dbReference>
<evidence type="ECO:0000256" key="1">
    <source>
        <dbReference type="ARBA" id="ARBA00001933"/>
    </source>
</evidence>
<evidence type="ECO:0000313" key="10">
    <source>
        <dbReference type="EMBL" id="PYE24221.1"/>
    </source>
</evidence>
<evidence type="ECO:0000256" key="5">
    <source>
        <dbReference type="ARBA" id="ARBA00022898"/>
    </source>
</evidence>
<comment type="catalytic activity">
    <reaction evidence="6 8">
        <text>(sulfur carrier)-H + L-cysteine = (sulfur carrier)-SH + L-alanine</text>
        <dbReference type="Rhea" id="RHEA:43892"/>
        <dbReference type="Rhea" id="RHEA-COMP:14737"/>
        <dbReference type="Rhea" id="RHEA-COMP:14739"/>
        <dbReference type="ChEBI" id="CHEBI:29917"/>
        <dbReference type="ChEBI" id="CHEBI:35235"/>
        <dbReference type="ChEBI" id="CHEBI:57972"/>
        <dbReference type="ChEBI" id="CHEBI:64428"/>
        <dbReference type="EC" id="2.8.1.7"/>
    </reaction>
</comment>
<name>A0A2V4TK40_9BURK</name>
<feature type="domain" description="Aminotransferase class V" evidence="9">
    <location>
        <begin position="35"/>
        <end position="404"/>
    </location>
</feature>